<dbReference type="EMBL" id="CAJVPP010002965">
    <property type="protein sequence ID" value="CAG8616887.1"/>
    <property type="molecule type" value="Genomic_DNA"/>
</dbReference>
<organism evidence="2 3">
    <name type="scientific">Funneliformis mosseae</name>
    <name type="common">Endomycorrhizal fungus</name>
    <name type="synonym">Glomus mosseae</name>
    <dbReference type="NCBI Taxonomy" id="27381"/>
    <lineage>
        <taxon>Eukaryota</taxon>
        <taxon>Fungi</taxon>
        <taxon>Fungi incertae sedis</taxon>
        <taxon>Mucoromycota</taxon>
        <taxon>Glomeromycotina</taxon>
        <taxon>Glomeromycetes</taxon>
        <taxon>Glomerales</taxon>
        <taxon>Glomeraceae</taxon>
        <taxon>Funneliformis</taxon>
    </lineage>
</organism>
<dbReference type="Proteomes" id="UP000789375">
    <property type="component" value="Unassembled WGS sequence"/>
</dbReference>
<comment type="caution">
    <text evidence="2">The sequence shown here is derived from an EMBL/GenBank/DDBJ whole genome shotgun (WGS) entry which is preliminary data.</text>
</comment>
<reference evidence="2" key="1">
    <citation type="submission" date="2021-06" db="EMBL/GenBank/DDBJ databases">
        <authorList>
            <person name="Kallberg Y."/>
            <person name="Tangrot J."/>
            <person name="Rosling A."/>
        </authorList>
    </citation>
    <scope>NUCLEOTIDE SEQUENCE</scope>
    <source>
        <strain evidence="2">87-6 pot B 2015</strain>
    </source>
</reference>
<dbReference type="AlphaFoldDB" id="A0A9N9GPL4"/>
<keyword evidence="1" id="KW-0472">Membrane</keyword>
<accession>A0A9N9GPL4</accession>
<keyword evidence="3" id="KW-1185">Reference proteome</keyword>
<feature type="transmembrane region" description="Helical" evidence="1">
    <location>
        <begin position="66"/>
        <end position="84"/>
    </location>
</feature>
<keyword evidence="1" id="KW-0812">Transmembrane</keyword>
<protein>
    <submittedName>
        <fullName evidence="2">6609_t:CDS:1</fullName>
    </submittedName>
</protein>
<evidence type="ECO:0000313" key="2">
    <source>
        <dbReference type="EMBL" id="CAG8616887.1"/>
    </source>
</evidence>
<evidence type="ECO:0000256" key="1">
    <source>
        <dbReference type="SAM" id="Phobius"/>
    </source>
</evidence>
<gene>
    <name evidence="2" type="ORF">FMOSSE_LOCUS9765</name>
</gene>
<name>A0A9N9GPL4_FUNMO</name>
<sequence>MQVNTVNDIEKLYYDFESFLKPHFQNLPGIQKYQYFWFKRSEPEKIFTQKEAEGEFQYFDIFKNKYFNVWALIAIFFSKPLLLAH</sequence>
<keyword evidence="1" id="KW-1133">Transmembrane helix</keyword>
<proteinExistence type="predicted"/>
<evidence type="ECO:0000313" key="3">
    <source>
        <dbReference type="Proteomes" id="UP000789375"/>
    </source>
</evidence>